<evidence type="ECO:0000256" key="2">
    <source>
        <dbReference type="ARBA" id="ARBA00023015"/>
    </source>
</evidence>
<evidence type="ECO:0000256" key="3">
    <source>
        <dbReference type="ARBA" id="ARBA00023125"/>
    </source>
</evidence>
<dbReference type="InterPro" id="IPR000847">
    <property type="entry name" value="LysR_HTH_N"/>
</dbReference>
<sequence>MNIRPNLLDINWNDLKYFLALHRYERLSVAAKKLGCTHVTIANRIEQLETTMETKLFIKSNKGYHVTKAGEHLLPYAEKCERALRLAQEDYRNDQNMRSKIRIGVTEGFSNYFLSTELPQWVKDKDIDIELISLAGFTVMTSGEVDISITIGPQKGVNIIQRKLTDYTLALFAHRDYVAQGQPINQRADLANHPFVGYIEDQLFSPLLKYQNDIAANLQVVFKTTTIHTQCRAIKTGIGIGVLPHFVAYGDGDLAAVLPEFVIHREMWISTSKDLHQFKDLKATWDFIIRRCAEKRLVFVPSQYDQ</sequence>
<evidence type="ECO:0000256" key="4">
    <source>
        <dbReference type="ARBA" id="ARBA00023163"/>
    </source>
</evidence>
<feature type="domain" description="HTH lysR-type" evidence="5">
    <location>
        <begin position="10"/>
        <end position="67"/>
    </location>
</feature>
<dbReference type="EMBL" id="CP162601">
    <property type="protein sequence ID" value="XDK26203.1"/>
    <property type="molecule type" value="Genomic_DNA"/>
</dbReference>
<keyword evidence="3" id="KW-0238">DNA-binding</keyword>
<dbReference type="PANTHER" id="PTHR30537:SF3">
    <property type="entry name" value="TRANSCRIPTIONAL REGULATORY PROTEIN"/>
    <property type="match status" value="1"/>
</dbReference>
<dbReference type="GO" id="GO:0006351">
    <property type="term" value="P:DNA-templated transcription"/>
    <property type="evidence" value="ECO:0007669"/>
    <property type="project" value="TreeGrafter"/>
</dbReference>
<dbReference type="PANTHER" id="PTHR30537">
    <property type="entry name" value="HTH-TYPE TRANSCRIPTIONAL REGULATOR"/>
    <property type="match status" value="1"/>
</dbReference>
<comment type="similarity">
    <text evidence="1">Belongs to the LysR transcriptional regulatory family.</text>
</comment>
<evidence type="ECO:0000313" key="6">
    <source>
        <dbReference type="EMBL" id="XDK26203.1"/>
    </source>
</evidence>
<evidence type="ECO:0000259" key="5">
    <source>
        <dbReference type="PROSITE" id="PS50931"/>
    </source>
</evidence>
<reference evidence="6" key="1">
    <citation type="submission" date="2024-07" db="EMBL/GenBank/DDBJ databases">
        <title>Genome Analysis of a Potential Novel Vibrio Species Secreting pH- and Thermo-stable Alginate Lyase and its Application in Producing Alginate Oligosaccharides.</title>
        <authorList>
            <person name="Huang H."/>
            <person name="Bao K."/>
        </authorList>
    </citation>
    <scope>NUCLEOTIDE SEQUENCE</scope>
    <source>
        <strain evidence="6">HB236076</strain>
    </source>
</reference>
<dbReference type="InterPro" id="IPR058163">
    <property type="entry name" value="LysR-type_TF_proteobact-type"/>
</dbReference>
<dbReference type="Pfam" id="PF00126">
    <property type="entry name" value="HTH_1"/>
    <property type="match status" value="1"/>
</dbReference>
<proteinExistence type="inferred from homology"/>
<dbReference type="InterPro" id="IPR036388">
    <property type="entry name" value="WH-like_DNA-bd_sf"/>
</dbReference>
<dbReference type="GO" id="GO:0043565">
    <property type="term" value="F:sequence-specific DNA binding"/>
    <property type="evidence" value="ECO:0007669"/>
    <property type="project" value="TreeGrafter"/>
</dbReference>
<accession>A0AB39HGD1</accession>
<dbReference type="CDD" id="cd05466">
    <property type="entry name" value="PBP2_LTTR_substrate"/>
    <property type="match status" value="1"/>
</dbReference>
<dbReference type="AlphaFoldDB" id="A0AB39HGD1"/>
<dbReference type="RefSeq" id="WP_306101629.1">
    <property type="nucleotide sequence ID" value="NZ_CP162601.1"/>
</dbReference>
<dbReference type="InterPro" id="IPR005119">
    <property type="entry name" value="LysR_subst-bd"/>
</dbReference>
<dbReference type="SUPFAM" id="SSF53850">
    <property type="entry name" value="Periplasmic binding protein-like II"/>
    <property type="match status" value="1"/>
</dbReference>
<dbReference type="PROSITE" id="PS50931">
    <property type="entry name" value="HTH_LYSR"/>
    <property type="match status" value="1"/>
</dbReference>
<name>A0AB39HGD1_9VIBR</name>
<keyword evidence="2" id="KW-0805">Transcription regulation</keyword>
<dbReference type="SUPFAM" id="SSF46785">
    <property type="entry name" value="Winged helix' DNA-binding domain"/>
    <property type="match status" value="1"/>
</dbReference>
<protein>
    <submittedName>
        <fullName evidence="6">LysR family transcriptional regulator</fullName>
    </submittedName>
</protein>
<gene>
    <name evidence="6" type="ORF">AB0763_06080</name>
</gene>
<dbReference type="GO" id="GO:0003700">
    <property type="term" value="F:DNA-binding transcription factor activity"/>
    <property type="evidence" value="ECO:0007669"/>
    <property type="project" value="InterPro"/>
</dbReference>
<organism evidence="6">
    <name type="scientific">Vibrio sp. HB236076</name>
    <dbReference type="NCBI Taxonomy" id="3232307"/>
    <lineage>
        <taxon>Bacteria</taxon>
        <taxon>Pseudomonadati</taxon>
        <taxon>Pseudomonadota</taxon>
        <taxon>Gammaproteobacteria</taxon>
        <taxon>Vibrionales</taxon>
        <taxon>Vibrionaceae</taxon>
        <taxon>Vibrio</taxon>
    </lineage>
</organism>
<evidence type="ECO:0000256" key="1">
    <source>
        <dbReference type="ARBA" id="ARBA00009437"/>
    </source>
</evidence>
<dbReference type="KEGG" id="vih:AB0763_06080"/>
<dbReference type="InterPro" id="IPR036390">
    <property type="entry name" value="WH_DNA-bd_sf"/>
</dbReference>
<dbReference type="Gene3D" id="3.40.190.290">
    <property type="match status" value="1"/>
</dbReference>
<dbReference type="Gene3D" id="1.10.10.10">
    <property type="entry name" value="Winged helix-like DNA-binding domain superfamily/Winged helix DNA-binding domain"/>
    <property type="match status" value="1"/>
</dbReference>
<dbReference type="Pfam" id="PF03466">
    <property type="entry name" value="LysR_substrate"/>
    <property type="match status" value="1"/>
</dbReference>
<keyword evidence="4" id="KW-0804">Transcription</keyword>